<protein>
    <recommendedName>
        <fullName evidence="4">Survival protein SurE-like phosphatase/nucleotidase domain-containing protein</fullName>
    </recommendedName>
</protein>
<evidence type="ECO:0000313" key="5">
    <source>
        <dbReference type="EMBL" id="PPQ70361.1"/>
    </source>
</evidence>
<evidence type="ECO:0000256" key="3">
    <source>
        <dbReference type="ARBA" id="ARBA00022801"/>
    </source>
</evidence>
<proteinExistence type="inferred from homology"/>
<reference evidence="5 6" key="1">
    <citation type="journal article" date="2018" name="Evol. Lett.">
        <title>Horizontal gene cluster transfer increased hallucinogenic mushroom diversity.</title>
        <authorList>
            <person name="Reynolds H.T."/>
            <person name="Vijayakumar V."/>
            <person name="Gluck-Thaler E."/>
            <person name="Korotkin H.B."/>
            <person name="Matheny P.B."/>
            <person name="Slot J.C."/>
        </authorList>
    </citation>
    <scope>NUCLEOTIDE SEQUENCE [LARGE SCALE GENOMIC DNA]</scope>
    <source>
        <strain evidence="5 6">SRW20</strain>
    </source>
</reference>
<dbReference type="AlphaFoldDB" id="A0A409VVT3"/>
<dbReference type="GO" id="GO:0008252">
    <property type="term" value="F:nucleotidase activity"/>
    <property type="evidence" value="ECO:0007669"/>
    <property type="project" value="InterPro"/>
</dbReference>
<name>A0A409VVT3_9AGAR</name>
<dbReference type="Pfam" id="PF01975">
    <property type="entry name" value="SurE"/>
    <property type="match status" value="1"/>
</dbReference>
<feature type="domain" description="Survival protein SurE-like phosphatase/nucleotidase" evidence="4">
    <location>
        <begin position="108"/>
        <end position="323"/>
    </location>
</feature>
<gene>
    <name evidence="5" type="ORF">CVT26_013795</name>
</gene>
<dbReference type="GO" id="GO:0046872">
    <property type="term" value="F:metal ion binding"/>
    <property type="evidence" value="ECO:0007669"/>
    <property type="project" value="UniProtKB-KW"/>
</dbReference>
<dbReference type="InterPro" id="IPR002828">
    <property type="entry name" value="SurE-like_Pase/nucleotidase"/>
</dbReference>
<comment type="caution">
    <text evidence="5">The sequence shown here is derived from an EMBL/GenBank/DDBJ whole genome shotgun (WGS) entry which is preliminary data.</text>
</comment>
<keyword evidence="3" id="KW-0378">Hydrolase</keyword>
<dbReference type="EMBL" id="NHYE01005544">
    <property type="protein sequence ID" value="PPQ70361.1"/>
    <property type="molecule type" value="Genomic_DNA"/>
</dbReference>
<comment type="similarity">
    <text evidence="1">Belongs to the SurE nucleotidase family.</text>
</comment>
<dbReference type="SUPFAM" id="SSF64167">
    <property type="entry name" value="SurE-like"/>
    <property type="match status" value="1"/>
</dbReference>
<evidence type="ECO:0000256" key="1">
    <source>
        <dbReference type="ARBA" id="ARBA00011062"/>
    </source>
</evidence>
<evidence type="ECO:0000256" key="2">
    <source>
        <dbReference type="ARBA" id="ARBA00022723"/>
    </source>
</evidence>
<feature type="non-terminal residue" evidence="5">
    <location>
        <position position="1"/>
    </location>
</feature>
<sequence length="388" mass="40986">IKNILVPPRAPWKKSNAFRESLRLVSAFPVLSQSFTDRLDSLEPLIVLYTRAKLHIAVRSRLWTPDPILEARRPVPSRSGCLFLGPFMTRARLGLLAVLFSICSATRIVLTNDDGWATAQIRAQYDMLWAAGYEVILSAPALDKSGTGSSSTTPTPLTTPCEFDTCPVGSPAVGSDSFDPNINYVNAYPVDAARYGIQTLSPQIFGSSPDLVISGANIGANLGLAVFFSGTIGAASEAVKEGIPSVAFSGVSGSQVSYTTLTTDPTAESTVAATIYTELITKFISVLLSDPGPILPPGISLNVNFASITSCPSASSYKFVLTRILPTLLSTDVDTCGSRKLPTETNAISQGCIATVSVFNANTKLDADSTVQAAIVIVDTAVPLDAEQ</sequence>
<dbReference type="STRING" id="231916.A0A409VVT3"/>
<dbReference type="PANTHER" id="PTHR30457:SF0">
    <property type="entry name" value="PHOSPHATASE, PUTATIVE (AFU_ORTHOLOGUE AFUA_4G01070)-RELATED"/>
    <property type="match status" value="1"/>
</dbReference>
<dbReference type="InterPro" id="IPR036523">
    <property type="entry name" value="SurE-like_sf"/>
</dbReference>
<keyword evidence="6" id="KW-1185">Reference proteome</keyword>
<dbReference type="OrthoDB" id="4018688at2759"/>
<dbReference type="Gene3D" id="3.40.1210.10">
    <property type="entry name" value="Survival protein SurE-like phosphatase/nucleotidase"/>
    <property type="match status" value="1"/>
</dbReference>
<dbReference type="InterPro" id="IPR030048">
    <property type="entry name" value="SurE"/>
</dbReference>
<accession>A0A409VVT3</accession>
<organism evidence="5 6">
    <name type="scientific">Gymnopilus dilepis</name>
    <dbReference type="NCBI Taxonomy" id="231916"/>
    <lineage>
        <taxon>Eukaryota</taxon>
        <taxon>Fungi</taxon>
        <taxon>Dikarya</taxon>
        <taxon>Basidiomycota</taxon>
        <taxon>Agaricomycotina</taxon>
        <taxon>Agaricomycetes</taxon>
        <taxon>Agaricomycetidae</taxon>
        <taxon>Agaricales</taxon>
        <taxon>Agaricineae</taxon>
        <taxon>Hymenogastraceae</taxon>
        <taxon>Gymnopilus</taxon>
    </lineage>
</organism>
<dbReference type="InParanoid" id="A0A409VVT3"/>
<dbReference type="Proteomes" id="UP000284706">
    <property type="component" value="Unassembled WGS sequence"/>
</dbReference>
<dbReference type="PANTHER" id="PTHR30457">
    <property type="entry name" value="5'-NUCLEOTIDASE SURE"/>
    <property type="match status" value="1"/>
</dbReference>
<evidence type="ECO:0000313" key="6">
    <source>
        <dbReference type="Proteomes" id="UP000284706"/>
    </source>
</evidence>
<keyword evidence="2" id="KW-0479">Metal-binding</keyword>
<evidence type="ECO:0000259" key="4">
    <source>
        <dbReference type="Pfam" id="PF01975"/>
    </source>
</evidence>